<sequence length="118" mass="13482">MTDITHNKYNQKSDSALIRQIGAYIKHHRIELNKTQEQLANEAGISRSTLSLLENGDNGTIATLLQVLRVLDKLFIMDGFEIHESISPLSLLKLQKEKRQRAGRRSGKKDKPSEELDW</sequence>
<dbReference type="Gene3D" id="1.10.260.40">
    <property type="entry name" value="lambda repressor-like DNA-binding domains"/>
    <property type="match status" value="1"/>
</dbReference>
<reference evidence="4" key="1">
    <citation type="journal article" date="2019" name="Int. J. Syst. Evol. Microbiol.">
        <title>The Global Catalogue of Microorganisms (GCM) 10K type strain sequencing project: providing services to taxonomists for standard genome sequencing and annotation.</title>
        <authorList>
            <consortium name="The Broad Institute Genomics Platform"/>
            <consortium name="The Broad Institute Genome Sequencing Center for Infectious Disease"/>
            <person name="Wu L."/>
            <person name="Ma J."/>
        </authorList>
    </citation>
    <scope>NUCLEOTIDE SEQUENCE [LARGE SCALE GENOMIC DNA]</scope>
    <source>
        <strain evidence="4">CGMCC 1.15180</strain>
    </source>
</reference>
<accession>A0ABW4VL64</accession>
<dbReference type="Pfam" id="PF01381">
    <property type="entry name" value="HTH_3"/>
    <property type="match status" value="1"/>
</dbReference>
<evidence type="ECO:0000256" key="1">
    <source>
        <dbReference type="SAM" id="MobiDB-lite"/>
    </source>
</evidence>
<proteinExistence type="predicted"/>
<evidence type="ECO:0000259" key="2">
    <source>
        <dbReference type="PROSITE" id="PS50943"/>
    </source>
</evidence>
<feature type="compositionally biased region" description="Basic and acidic residues" evidence="1">
    <location>
        <begin position="109"/>
        <end position="118"/>
    </location>
</feature>
<dbReference type="Proteomes" id="UP001597361">
    <property type="component" value="Unassembled WGS sequence"/>
</dbReference>
<name>A0ABW4VL64_9BACT</name>
<dbReference type="EMBL" id="JBHUHR010000022">
    <property type="protein sequence ID" value="MFD2034859.1"/>
    <property type="molecule type" value="Genomic_DNA"/>
</dbReference>
<protein>
    <submittedName>
        <fullName evidence="3">Helix-turn-helix domain-containing protein</fullName>
    </submittedName>
</protein>
<feature type="domain" description="HTH cro/C1-type" evidence="2">
    <location>
        <begin position="25"/>
        <end position="80"/>
    </location>
</feature>
<gene>
    <name evidence="3" type="ORF">ACFSKL_08665</name>
</gene>
<keyword evidence="4" id="KW-1185">Reference proteome</keyword>
<evidence type="ECO:0000313" key="4">
    <source>
        <dbReference type="Proteomes" id="UP001597361"/>
    </source>
</evidence>
<comment type="caution">
    <text evidence="3">The sequence shown here is derived from an EMBL/GenBank/DDBJ whole genome shotgun (WGS) entry which is preliminary data.</text>
</comment>
<dbReference type="PROSITE" id="PS50943">
    <property type="entry name" value="HTH_CROC1"/>
    <property type="match status" value="1"/>
</dbReference>
<evidence type="ECO:0000313" key="3">
    <source>
        <dbReference type="EMBL" id="MFD2034859.1"/>
    </source>
</evidence>
<dbReference type="InterPro" id="IPR010982">
    <property type="entry name" value="Lambda_DNA-bd_dom_sf"/>
</dbReference>
<feature type="compositionally biased region" description="Basic residues" evidence="1">
    <location>
        <begin position="96"/>
        <end position="108"/>
    </location>
</feature>
<organism evidence="3 4">
    <name type="scientific">Belliella marina</name>
    <dbReference type="NCBI Taxonomy" id="1644146"/>
    <lineage>
        <taxon>Bacteria</taxon>
        <taxon>Pseudomonadati</taxon>
        <taxon>Bacteroidota</taxon>
        <taxon>Cytophagia</taxon>
        <taxon>Cytophagales</taxon>
        <taxon>Cyclobacteriaceae</taxon>
        <taxon>Belliella</taxon>
    </lineage>
</organism>
<dbReference type="SUPFAM" id="SSF47413">
    <property type="entry name" value="lambda repressor-like DNA-binding domains"/>
    <property type="match status" value="1"/>
</dbReference>
<dbReference type="SMART" id="SM00530">
    <property type="entry name" value="HTH_XRE"/>
    <property type="match status" value="1"/>
</dbReference>
<dbReference type="RefSeq" id="WP_376885393.1">
    <property type="nucleotide sequence ID" value="NZ_JBHUHR010000022.1"/>
</dbReference>
<feature type="region of interest" description="Disordered" evidence="1">
    <location>
        <begin position="96"/>
        <end position="118"/>
    </location>
</feature>
<dbReference type="CDD" id="cd00093">
    <property type="entry name" value="HTH_XRE"/>
    <property type="match status" value="1"/>
</dbReference>
<dbReference type="InterPro" id="IPR001387">
    <property type="entry name" value="Cro/C1-type_HTH"/>
</dbReference>